<name>A0AA39QA76_9AGAR</name>
<evidence type="ECO:0000313" key="2">
    <source>
        <dbReference type="Proteomes" id="UP001175228"/>
    </source>
</evidence>
<sequence length="303" mass="33922">MFSHSNAILSEVLPQTYIHNRRCNFKSMSKQMLSKVFRHRLSSAVFDWRRSPKISTTGEVAAMEYVRVVIGHFTPRTPAWSSTPQARSAVGSDFILMERINSVLLEKHWFSSLMKALARDTRNAILLNLALPTTFFTPRPELHSRPIYMAKKVNKEDVAEKYRIGPVIDKQYRLNELMEGDRGPWPDMVSFIQATCRSALRRAGSRASSAASSSPSPSSLMGRSMPSGLPCCSSHYINDASHHSGSIGRALLLFPTFRAQGYPHLTYTKESLSLYPRQYSLWLRQSPLEIGLLLGLGLGGTSG</sequence>
<comment type="caution">
    <text evidence="1">The sequence shown here is derived from an EMBL/GenBank/DDBJ whole genome shotgun (WGS) entry which is preliminary data.</text>
</comment>
<proteinExistence type="predicted"/>
<protein>
    <submittedName>
        <fullName evidence="1">Uncharacterized protein</fullName>
    </submittedName>
</protein>
<organism evidence="1 2">
    <name type="scientific">Armillaria luteobubalina</name>
    <dbReference type="NCBI Taxonomy" id="153913"/>
    <lineage>
        <taxon>Eukaryota</taxon>
        <taxon>Fungi</taxon>
        <taxon>Dikarya</taxon>
        <taxon>Basidiomycota</taxon>
        <taxon>Agaricomycotina</taxon>
        <taxon>Agaricomycetes</taxon>
        <taxon>Agaricomycetidae</taxon>
        <taxon>Agaricales</taxon>
        <taxon>Marasmiineae</taxon>
        <taxon>Physalacriaceae</taxon>
        <taxon>Armillaria</taxon>
    </lineage>
</organism>
<gene>
    <name evidence="1" type="ORF">EDD18DRAFT_1103542</name>
</gene>
<evidence type="ECO:0000313" key="1">
    <source>
        <dbReference type="EMBL" id="KAK0499105.1"/>
    </source>
</evidence>
<reference evidence="1" key="1">
    <citation type="submission" date="2023-06" db="EMBL/GenBank/DDBJ databases">
        <authorList>
            <consortium name="Lawrence Berkeley National Laboratory"/>
            <person name="Ahrendt S."/>
            <person name="Sahu N."/>
            <person name="Indic B."/>
            <person name="Wong-Bajracharya J."/>
            <person name="Merenyi Z."/>
            <person name="Ke H.-M."/>
            <person name="Monk M."/>
            <person name="Kocsube S."/>
            <person name="Drula E."/>
            <person name="Lipzen A."/>
            <person name="Balint B."/>
            <person name="Henrissat B."/>
            <person name="Andreopoulos B."/>
            <person name="Martin F.M."/>
            <person name="Harder C.B."/>
            <person name="Rigling D."/>
            <person name="Ford K.L."/>
            <person name="Foster G.D."/>
            <person name="Pangilinan J."/>
            <person name="Papanicolaou A."/>
            <person name="Barry K."/>
            <person name="LaButti K."/>
            <person name="Viragh M."/>
            <person name="Koriabine M."/>
            <person name="Yan M."/>
            <person name="Riley R."/>
            <person name="Champramary S."/>
            <person name="Plett K.L."/>
            <person name="Tsai I.J."/>
            <person name="Slot J."/>
            <person name="Sipos G."/>
            <person name="Plett J."/>
            <person name="Nagy L.G."/>
            <person name="Grigoriev I.V."/>
        </authorList>
    </citation>
    <scope>NUCLEOTIDE SEQUENCE</scope>
    <source>
        <strain evidence="1">HWK02</strain>
    </source>
</reference>
<keyword evidence="2" id="KW-1185">Reference proteome</keyword>
<dbReference type="AlphaFoldDB" id="A0AA39QA76"/>
<dbReference type="EMBL" id="JAUEPU010000010">
    <property type="protein sequence ID" value="KAK0499105.1"/>
    <property type="molecule type" value="Genomic_DNA"/>
</dbReference>
<dbReference type="Proteomes" id="UP001175228">
    <property type="component" value="Unassembled WGS sequence"/>
</dbReference>
<accession>A0AA39QA76</accession>